<name>U5LFB5_9BACI</name>
<dbReference type="HOGENOM" id="CLU_2912844_0_0_9"/>
<dbReference type="AlphaFoldDB" id="U5LFB5"/>
<dbReference type="EMBL" id="CP006643">
    <property type="protein sequence ID" value="AGX05267.1"/>
    <property type="molecule type" value="Genomic_DNA"/>
</dbReference>
<proteinExistence type="predicted"/>
<evidence type="ECO:0000313" key="2">
    <source>
        <dbReference type="Proteomes" id="UP000017805"/>
    </source>
</evidence>
<sequence>MKPRRDGILLHFLKDPFLYPAFCSLVLSPLSLKAGLFRPVLANGRKKDEANYRFFKDEGKE</sequence>
<protein>
    <submittedName>
        <fullName evidence="1">Uncharacterized protein</fullName>
    </submittedName>
</protein>
<dbReference type="STRING" id="1367477.N288_16900"/>
<dbReference type="PATRIC" id="fig|1367477.3.peg.3366"/>
<evidence type="ECO:0000313" key="1">
    <source>
        <dbReference type="EMBL" id="AGX05267.1"/>
    </source>
</evidence>
<dbReference type="Proteomes" id="UP000017805">
    <property type="component" value="Chromosome"/>
</dbReference>
<reference evidence="1 2" key="1">
    <citation type="submission" date="2013-07" db="EMBL/GenBank/DDBJ databases">
        <title>Complete genome sequence of Bacillus infantis NRRL B-14911 that has potential to induce cardiac disease by antigenic mimicry.</title>
        <authorList>
            <person name="Massilamany C."/>
            <person name="Smith T.P.L."/>
            <person name="Loy J.D."/>
            <person name="Barletta R."/>
            <person name="Reddy J."/>
        </authorList>
    </citation>
    <scope>NUCLEOTIDE SEQUENCE [LARGE SCALE GENOMIC DNA]</scope>
    <source>
        <strain evidence="1 2">NRRL B-14911</strain>
    </source>
</reference>
<dbReference type="KEGG" id="bif:N288_16900"/>
<keyword evidence="2" id="KW-1185">Reference proteome</keyword>
<accession>U5LFB5</accession>
<organism evidence="1 2">
    <name type="scientific">Bacillus infantis NRRL B-14911</name>
    <dbReference type="NCBI Taxonomy" id="1367477"/>
    <lineage>
        <taxon>Bacteria</taxon>
        <taxon>Bacillati</taxon>
        <taxon>Bacillota</taxon>
        <taxon>Bacilli</taxon>
        <taxon>Bacillales</taxon>
        <taxon>Bacillaceae</taxon>
        <taxon>Bacillus</taxon>
    </lineage>
</organism>
<gene>
    <name evidence="1" type="ORF">N288_16900</name>
</gene>